<feature type="transmembrane region" description="Helical" evidence="2">
    <location>
        <begin position="44"/>
        <end position="69"/>
    </location>
</feature>
<dbReference type="Proteomes" id="UP000240739">
    <property type="component" value="Unassembled WGS sequence"/>
</dbReference>
<proteinExistence type="predicted"/>
<feature type="compositionally biased region" description="Pro residues" evidence="1">
    <location>
        <begin position="1"/>
        <end position="24"/>
    </location>
</feature>
<gene>
    <name evidence="3" type="ORF">C7Y72_00215</name>
</gene>
<sequence>MPRAPIVPPSPSPRPAQVPAPPPADRVATDPPGSAPPLALRVRAVALVAAMAVGSIVLWIGIPVLWILLGGLISTPGTPSFAPIALVLVATPVSMAFFAPLLGRLDHAHRELRGALRDGPRRAAWNTSMRDSQDTTAQDGILERVMVVSVALAVAVAGGYLALFGGSMSVPGT</sequence>
<name>A0A2T4UG04_9ACTN</name>
<keyword evidence="2" id="KW-0472">Membrane</keyword>
<evidence type="ECO:0000313" key="3">
    <source>
        <dbReference type="EMBL" id="PTL58184.1"/>
    </source>
</evidence>
<feature type="transmembrane region" description="Helical" evidence="2">
    <location>
        <begin position="145"/>
        <end position="163"/>
    </location>
</feature>
<reference evidence="3 4" key="1">
    <citation type="submission" date="2018-03" db="EMBL/GenBank/DDBJ databases">
        <title>Aquarubrobacter algicola gen. nov., sp. nov., a novel actinobacterium isolated from shallow eutrophic lake during the end of cyanobacterial harmful algal blooms.</title>
        <authorList>
            <person name="Chun S.J."/>
        </authorList>
    </citation>
    <scope>NUCLEOTIDE SEQUENCE [LARGE SCALE GENOMIC DNA]</scope>
    <source>
        <strain evidence="3 4">Seoho-28</strain>
    </source>
</reference>
<feature type="transmembrane region" description="Helical" evidence="2">
    <location>
        <begin position="81"/>
        <end position="103"/>
    </location>
</feature>
<dbReference type="AlphaFoldDB" id="A0A2T4UG04"/>
<evidence type="ECO:0000256" key="1">
    <source>
        <dbReference type="SAM" id="MobiDB-lite"/>
    </source>
</evidence>
<accession>A0A2T4UG04</accession>
<evidence type="ECO:0000256" key="2">
    <source>
        <dbReference type="SAM" id="Phobius"/>
    </source>
</evidence>
<protein>
    <submittedName>
        <fullName evidence="3">Uncharacterized protein</fullName>
    </submittedName>
</protein>
<organism evidence="3 4">
    <name type="scientific">Paraconexibacter algicola</name>
    <dbReference type="NCBI Taxonomy" id="2133960"/>
    <lineage>
        <taxon>Bacteria</taxon>
        <taxon>Bacillati</taxon>
        <taxon>Actinomycetota</taxon>
        <taxon>Thermoleophilia</taxon>
        <taxon>Solirubrobacterales</taxon>
        <taxon>Paraconexibacteraceae</taxon>
        <taxon>Paraconexibacter</taxon>
    </lineage>
</organism>
<comment type="caution">
    <text evidence="3">The sequence shown here is derived from an EMBL/GenBank/DDBJ whole genome shotgun (WGS) entry which is preliminary data.</text>
</comment>
<evidence type="ECO:0000313" key="4">
    <source>
        <dbReference type="Proteomes" id="UP000240739"/>
    </source>
</evidence>
<dbReference type="EMBL" id="PYYB01000001">
    <property type="protein sequence ID" value="PTL58184.1"/>
    <property type="molecule type" value="Genomic_DNA"/>
</dbReference>
<keyword evidence="4" id="KW-1185">Reference proteome</keyword>
<keyword evidence="2" id="KW-0812">Transmembrane</keyword>
<feature type="region of interest" description="Disordered" evidence="1">
    <location>
        <begin position="1"/>
        <end position="32"/>
    </location>
</feature>
<keyword evidence="2" id="KW-1133">Transmembrane helix</keyword>